<evidence type="ECO:0000313" key="4">
    <source>
        <dbReference type="EMBL" id="KPM47469.1"/>
    </source>
</evidence>
<dbReference type="Gene3D" id="2.40.50.1020">
    <property type="entry name" value="LytTr DNA-binding domain"/>
    <property type="match status" value="1"/>
</dbReference>
<dbReference type="OrthoDB" id="1646880at2"/>
<dbReference type="GO" id="GO:0003677">
    <property type="term" value="F:DNA binding"/>
    <property type="evidence" value="ECO:0007669"/>
    <property type="project" value="InterPro"/>
</dbReference>
<dbReference type="STRING" id="1605367.AFM12_13230"/>
<dbReference type="EMBL" id="LGTQ01000010">
    <property type="protein sequence ID" value="KPM47469.1"/>
    <property type="molecule type" value="Genomic_DNA"/>
</dbReference>
<dbReference type="PATRIC" id="fig|1605367.3.peg.39"/>
<organism evidence="4 5">
    <name type="scientific">Jiulongibacter sediminis</name>
    <dbReference type="NCBI Taxonomy" id="1605367"/>
    <lineage>
        <taxon>Bacteria</taxon>
        <taxon>Pseudomonadati</taxon>
        <taxon>Bacteroidota</taxon>
        <taxon>Cytophagia</taxon>
        <taxon>Cytophagales</taxon>
        <taxon>Leadbetterellaceae</taxon>
        <taxon>Jiulongibacter</taxon>
    </lineage>
</organism>
<dbReference type="Proteomes" id="UP000050454">
    <property type="component" value="Unassembled WGS sequence"/>
</dbReference>
<dbReference type="PANTHER" id="PTHR37299:SF1">
    <property type="entry name" value="STAGE 0 SPORULATION PROTEIN A HOMOLOG"/>
    <property type="match status" value="1"/>
</dbReference>
<evidence type="ECO:0000313" key="5">
    <source>
        <dbReference type="Proteomes" id="UP000050454"/>
    </source>
</evidence>
<sequence>MRTIIIDDERLARNELKRLLEEFPRINIIGEAANADEAIPMIEEMEPDLLFLDIQMPGKDGFELLEALEDRVPDVIFTTAYDEYALKAFEFNALDYIMKPIDTARLAEAIQRVEEEKKEAQSDDKSEPKEGELGVHDQVFVKDGEKCWFVRLGKVRLFESMGNYVRLHFDDQKPMILKSLNSLEERLDSKIYFRANRKHIINLNWIDKIEPWFSGGLLVTLKPGEIGPGGEKIEISRRQAIKFKDLMSL</sequence>
<feature type="modified residue" description="4-aspartylphosphate" evidence="1">
    <location>
        <position position="53"/>
    </location>
</feature>
<dbReference type="Gene3D" id="3.40.50.2300">
    <property type="match status" value="1"/>
</dbReference>
<accession>A0A0P7BSM7</accession>
<dbReference type="PROSITE" id="PS50110">
    <property type="entry name" value="RESPONSE_REGULATORY"/>
    <property type="match status" value="1"/>
</dbReference>
<feature type="domain" description="HTH LytTR-type" evidence="3">
    <location>
        <begin position="141"/>
        <end position="249"/>
    </location>
</feature>
<dbReference type="InterPro" id="IPR046947">
    <property type="entry name" value="LytR-like"/>
</dbReference>
<keyword evidence="5" id="KW-1185">Reference proteome</keyword>
<protein>
    <submittedName>
        <fullName evidence="4">Transcriptional regulator</fullName>
    </submittedName>
</protein>
<dbReference type="RefSeq" id="WP_055149013.1">
    <property type="nucleotide sequence ID" value="NZ_JXSZ01000010.1"/>
</dbReference>
<dbReference type="FunFam" id="3.40.50.2300:FF:000051">
    <property type="entry name" value="Two-component response regulator yehT"/>
    <property type="match status" value="1"/>
</dbReference>
<name>A0A0P7BSM7_9BACT</name>
<evidence type="ECO:0000259" key="2">
    <source>
        <dbReference type="PROSITE" id="PS50110"/>
    </source>
</evidence>
<comment type="caution">
    <text evidence="4">The sequence shown here is derived from an EMBL/GenBank/DDBJ whole genome shotgun (WGS) entry which is preliminary data.</text>
</comment>
<feature type="domain" description="Response regulatory" evidence="2">
    <location>
        <begin position="2"/>
        <end position="114"/>
    </location>
</feature>
<dbReference type="PROSITE" id="PS50930">
    <property type="entry name" value="HTH_LYTTR"/>
    <property type="match status" value="1"/>
</dbReference>
<dbReference type="SMART" id="SM00448">
    <property type="entry name" value="REC"/>
    <property type="match status" value="1"/>
</dbReference>
<dbReference type="Pfam" id="PF00072">
    <property type="entry name" value="Response_reg"/>
    <property type="match status" value="1"/>
</dbReference>
<dbReference type="PANTHER" id="PTHR37299">
    <property type="entry name" value="TRANSCRIPTIONAL REGULATOR-RELATED"/>
    <property type="match status" value="1"/>
</dbReference>
<dbReference type="InterPro" id="IPR001789">
    <property type="entry name" value="Sig_transdc_resp-reg_receiver"/>
</dbReference>
<dbReference type="InterPro" id="IPR007492">
    <property type="entry name" value="LytTR_DNA-bd_dom"/>
</dbReference>
<dbReference type="AlphaFoldDB" id="A0A0P7BSM7"/>
<dbReference type="SMART" id="SM00850">
    <property type="entry name" value="LytTR"/>
    <property type="match status" value="1"/>
</dbReference>
<reference evidence="4 5" key="1">
    <citation type="submission" date="2015-07" db="EMBL/GenBank/DDBJ databases">
        <title>The draft genome sequence of Leadbetterella sp. JN14-9.</title>
        <authorList>
            <person name="Liu Y."/>
            <person name="Du J."/>
            <person name="Shao Z."/>
        </authorList>
    </citation>
    <scope>NUCLEOTIDE SEQUENCE [LARGE SCALE GENOMIC DNA]</scope>
    <source>
        <strain evidence="4 5">JN14-9</strain>
    </source>
</reference>
<proteinExistence type="predicted"/>
<dbReference type="SUPFAM" id="SSF52172">
    <property type="entry name" value="CheY-like"/>
    <property type="match status" value="1"/>
</dbReference>
<dbReference type="GO" id="GO:0000156">
    <property type="term" value="F:phosphorelay response regulator activity"/>
    <property type="evidence" value="ECO:0007669"/>
    <property type="project" value="InterPro"/>
</dbReference>
<keyword evidence="1" id="KW-0597">Phosphoprotein</keyword>
<evidence type="ECO:0000256" key="1">
    <source>
        <dbReference type="PROSITE-ProRule" id="PRU00169"/>
    </source>
</evidence>
<gene>
    <name evidence="4" type="ORF">AFM12_13230</name>
</gene>
<dbReference type="InterPro" id="IPR011006">
    <property type="entry name" value="CheY-like_superfamily"/>
</dbReference>
<evidence type="ECO:0000259" key="3">
    <source>
        <dbReference type="PROSITE" id="PS50930"/>
    </source>
</evidence>
<dbReference type="Pfam" id="PF04397">
    <property type="entry name" value="LytTR"/>
    <property type="match status" value="1"/>
</dbReference>
<dbReference type="CDD" id="cd17532">
    <property type="entry name" value="REC_LytTR_AlgR-like"/>
    <property type="match status" value="1"/>
</dbReference>